<dbReference type="Proteomes" id="UP001239111">
    <property type="component" value="Chromosome 2"/>
</dbReference>
<evidence type="ECO:0000313" key="2">
    <source>
        <dbReference type="Proteomes" id="UP001239111"/>
    </source>
</evidence>
<reference evidence="1" key="1">
    <citation type="submission" date="2023-04" db="EMBL/GenBank/DDBJ databases">
        <title>A chromosome-level genome assembly of the parasitoid wasp Eretmocerus hayati.</title>
        <authorList>
            <person name="Zhong Y."/>
            <person name="Liu S."/>
            <person name="Liu Y."/>
        </authorList>
    </citation>
    <scope>NUCLEOTIDE SEQUENCE</scope>
    <source>
        <strain evidence="1">ZJU_SS_LIU_2023</strain>
    </source>
</reference>
<keyword evidence="2" id="KW-1185">Reference proteome</keyword>
<name>A0ACC2P580_9HYME</name>
<proteinExistence type="predicted"/>
<protein>
    <submittedName>
        <fullName evidence="1">Uncharacterized protein</fullName>
    </submittedName>
</protein>
<accession>A0ACC2P580</accession>
<evidence type="ECO:0000313" key="1">
    <source>
        <dbReference type="EMBL" id="KAJ8678744.1"/>
    </source>
</evidence>
<organism evidence="1 2">
    <name type="scientific">Eretmocerus hayati</name>
    <dbReference type="NCBI Taxonomy" id="131215"/>
    <lineage>
        <taxon>Eukaryota</taxon>
        <taxon>Metazoa</taxon>
        <taxon>Ecdysozoa</taxon>
        <taxon>Arthropoda</taxon>
        <taxon>Hexapoda</taxon>
        <taxon>Insecta</taxon>
        <taxon>Pterygota</taxon>
        <taxon>Neoptera</taxon>
        <taxon>Endopterygota</taxon>
        <taxon>Hymenoptera</taxon>
        <taxon>Apocrita</taxon>
        <taxon>Proctotrupomorpha</taxon>
        <taxon>Chalcidoidea</taxon>
        <taxon>Aphelinidae</taxon>
        <taxon>Aphelininae</taxon>
        <taxon>Eretmocerus</taxon>
    </lineage>
</organism>
<gene>
    <name evidence="1" type="ORF">QAD02_014531</name>
</gene>
<dbReference type="EMBL" id="CM056742">
    <property type="protein sequence ID" value="KAJ8678744.1"/>
    <property type="molecule type" value="Genomic_DNA"/>
</dbReference>
<sequence>MSLIPTLFRDWYDDFDRPSRLLDQHFGMGLTRDDLLNSLAVPSFRGYYRPWRSLLEQSGQGQSKIHSDKDKFSVIIDVQQFAPSEITVKTVDNSIVVEGKHEEKKDEHGYISRQFVRRYVLPEGHDINNVQSSLSSDGVLTITAPTLALPSAPGEKVIPIQHTAAPAVKGA</sequence>
<comment type="caution">
    <text evidence="1">The sequence shown here is derived from an EMBL/GenBank/DDBJ whole genome shotgun (WGS) entry which is preliminary data.</text>
</comment>